<sequence>MFPIIVSERLVLRELTEKDAAAVLRCFSNEKVLQYYGQQPLRNIEQVKGIIQNFHDSLKEKQGIKWGIQRKEDDSMIGTIGFQNWSVEHKKAELSYALLPEYWGYGYAAETVSEIVRFGLDKMDLLRIGAVVFTENEASNKLLVKLGFEKEGVLRKYLHQNGVPHDTNIYSFIK</sequence>
<dbReference type="PROSITE" id="PS51186">
    <property type="entry name" value="GNAT"/>
    <property type="match status" value="1"/>
</dbReference>
<dbReference type="GO" id="GO:0008999">
    <property type="term" value="F:protein-N-terminal-alanine acetyltransferase activity"/>
    <property type="evidence" value="ECO:0007669"/>
    <property type="project" value="TreeGrafter"/>
</dbReference>
<reference evidence="2 3" key="1">
    <citation type="journal article" date="2003" name="Int. J. Syst. Evol. Microbiol.">
        <title>Bacillus nealsonii sp. nov., isolated from a spacecraft-assembly facility, whose spores are gamma-radiation resistant.</title>
        <authorList>
            <person name="Venkateswaran K."/>
            <person name="Kempf M."/>
            <person name="Chen F."/>
            <person name="Satomi M."/>
            <person name="Nicholson W."/>
            <person name="Kern R."/>
        </authorList>
    </citation>
    <scope>NUCLEOTIDE SEQUENCE [LARGE SCALE GENOMIC DNA]</scope>
    <source>
        <strain evidence="2 3">FO-92</strain>
    </source>
</reference>
<dbReference type="InterPro" id="IPR016181">
    <property type="entry name" value="Acyl_CoA_acyltransferase"/>
</dbReference>
<dbReference type="PANTHER" id="PTHR43792">
    <property type="entry name" value="GNAT FAMILY, PUTATIVE (AFU_ORTHOLOGUE AFUA_3G00765)-RELATED-RELATED"/>
    <property type="match status" value="1"/>
</dbReference>
<comment type="caution">
    <text evidence="2">The sequence shown here is derived from an EMBL/GenBank/DDBJ whole genome shotgun (WGS) entry which is preliminary data.</text>
</comment>
<proteinExistence type="predicted"/>
<feature type="domain" description="N-acetyltransferase" evidence="1">
    <location>
        <begin position="10"/>
        <end position="170"/>
    </location>
</feature>
<keyword evidence="2" id="KW-0808">Transferase</keyword>
<name>A0A2N0Z383_9BACI</name>
<dbReference type="Pfam" id="PF13302">
    <property type="entry name" value="Acetyltransf_3"/>
    <property type="match status" value="1"/>
</dbReference>
<evidence type="ECO:0000259" key="1">
    <source>
        <dbReference type="PROSITE" id="PS51186"/>
    </source>
</evidence>
<dbReference type="InterPro" id="IPR051531">
    <property type="entry name" value="N-acetyltransferase"/>
</dbReference>
<evidence type="ECO:0000313" key="2">
    <source>
        <dbReference type="EMBL" id="PKG23981.1"/>
    </source>
</evidence>
<accession>A0A2N0Z383</accession>
<protein>
    <submittedName>
        <fullName evidence="2">GNAT family N-acetyltransferase</fullName>
    </submittedName>
</protein>
<evidence type="ECO:0000313" key="3">
    <source>
        <dbReference type="Proteomes" id="UP000233375"/>
    </source>
</evidence>
<dbReference type="PANTHER" id="PTHR43792:SF9">
    <property type="entry name" value="RIBOSOMAL-PROTEIN-ALANINE ACETYLTRANSFERASE"/>
    <property type="match status" value="1"/>
</dbReference>
<dbReference type="EMBL" id="PISE01000017">
    <property type="protein sequence ID" value="PKG23981.1"/>
    <property type="molecule type" value="Genomic_DNA"/>
</dbReference>
<keyword evidence="3" id="KW-1185">Reference proteome</keyword>
<dbReference type="InterPro" id="IPR000182">
    <property type="entry name" value="GNAT_dom"/>
</dbReference>
<organism evidence="2 3">
    <name type="scientific">Niallia nealsonii</name>
    <dbReference type="NCBI Taxonomy" id="115979"/>
    <lineage>
        <taxon>Bacteria</taxon>
        <taxon>Bacillati</taxon>
        <taxon>Bacillota</taxon>
        <taxon>Bacilli</taxon>
        <taxon>Bacillales</taxon>
        <taxon>Bacillaceae</taxon>
        <taxon>Niallia</taxon>
    </lineage>
</organism>
<dbReference type="RefSeq" id="WP_101176944.1">
    <property type="nucleotide sequence ID" value="NZ_PISE01000017.1"/>
</dbReference>
<dbReference type="OrthoDB" id="9811523at2"/>
<dbReference type="GO" id="GO:0005737">
    <property type="term" value="C:cytoplasm"/>
    <property type="evidence" value="ECO:0007669"/>
    <property type="project" value="TreeGrafter"/>
</dbReference>
<dbReference type="SUPFAM" id="SSF55729">
    <property type="entry name" value="Acyl-CoA N-acyltransferases (Nat)"/>
    <property type="match status" value="1"/>
</dbReference>
<gene>
    <name evidence="2" type="ORF">CWS01_09455</name>
</gene>
<dbReference type="Gene3D" id="3.40.630.30">
    <property type="match status" value="1"/>
</dbReference>
<dbReference type="Proteomes" id="UP000233375">
    <property type="component" value="Unassembled WGS sequence"/>
</dbReference>
<dbReference type="AlphaFoldDB" id="A0A2N0Z383"/>